<evidence type="ECO:0000313" key="2">
    <source>
        <dbReference type="Proteomes" id="UP000253324"/>
    </source>
</evidence>
<evidence type="ECO:0000313" key="1">
    <source>
        <dbReference type="EMBL" id="RCW77863.1"/>
    </source>
</evidence>
<gene>
    <name evidence="1" type="ORF">C7476_13517</name>
</gene>
<dbReference type="AlphaFoldDB" id="A0A368YC75"/>
<name>A0A368YC75_9HYPH</name>
<protein>
    <submittedName>
        <fullName evidence="1">Uncharacterized protein</fullName>
    </submittedName>
</protein>
<proteinExistence type="predicted"/>
<dbReference type="Proteomes" id="UP000253324">
    <property type="component" value="Unassembled WGS sequence"/>
</dbReference>
<keyword evidence="2" id="KW-1185">Reference proteome</keyword>
<organism evidence="1 2">
    <name type="scientific">Phyllobacterium bourgognense</name>
    <dbReference type="NCBI Taxonomy" id="314236"/>
    <lineage>
        <taxon>Bacteria</taxon>
        <taxon>Pseudomonadati</taxon>
        <taxon>Pseudomonadota</taxon>
        <taxon>Alphaproteobacteria</taxon>
        <taxon>Hyphomicrobiales</taxon>
        <taxon>Phyllobacteriaceae</taxon>
        <taxon>Phyllobacterium</taxon>
    </lineage>
</organism>
<sequence>MGQIGFPVEGTRHSCSWVKPIEPEIGWTVAFIKLKHSRRIATRRQTRRLHSKLLTPRRSNDLGALNVERHGSR</sequence>
<dbReference type="EMBL" id="QPJM01000035">
    <property type="protein sequence ID" value="RCW77863.1"/>
    <property type="molecule type" value="Genomic_DNA"/>
</dbReference>
<comment type="caution">
    <text evidence="1">The sequence shown here is derived from an EMBL/GenBank/DDBJ whole genome shotgun (WGS) entry which is preliminary data.</text>
</comment>
<accession>A0A368YC75</accession>
<reference evidence="1 2" key="1">
    <citation type="submission" date="2018-07" db="EMBL/GenBank/DDBJ databases">
        <title>Genomic Encyclopedia of Type Strains, Phase III (KMG-III): the genomes of soil and plant-associated and newly described type strains.</title>
        <authorList>
            <person name="Whitman W."/>
        </authorList>
    </citation>
    <scope>NUCLEOTIDE SEQUENCE [LARGE SCALE GENOMIC DNA]</scope>
    <source>
        <strain evidence="1 2">31-25a</strain>
    </source>
</reference>